<evidence type="ECO:0000313" key="1">
    <source>
        <dbReference type="EMBL" id="CAB4866808.1"/>
    </source>
</evidence>
<proteinExistence type="predicted"/>
<accession>A0A6J7DC44</accession>
<gene>
    <name evidence="1" type="ORF">UFOPK3376_00584</name>
</gene>
<dbReference type="AlphaFoldDB" id="A0A6J7DC44"/>
<name>A0A6J7DC44_9ZZZZ</name>
<organism evidence="1">
    <name type="scientific">freshwater metagenome</name>
    <dbReference type="NCBI Taxonomy" id="449393"/>
    <lineage>
        <taxon>unclassified sequences</taxon>
        <taxon>metagenomes</taxon>
        <taxon>ecological metagenomes</taxon>
    </lineage>
</organism>
<sequence>MIMMLVMIIICSLVVIPVLRYATAVTRSARVQQSKSMRIEAVKGGLRTALADPISLYKSCDAAGLTVSVALAEPLLTTKVASKCYKMNDVTASDPLNLRYAVATTQVGAAVPTDSAGTAFPGSGAAPASAWQASAFVTPKLNTVWAPDLPAHGLNQRSNSGYAMPTGFATCSVYFPGTYKDPLTITGSTPVFFTSGIYYFENTVRISGNANVVVGDGGTQGCSNDQEAAFYATNAPSTHNISGLGATFVFGSTGRLVIDNVTAGNTSIVFNQRYVAATDASTLSSAGVSIESVNGVISGGDQSDLTLAGFLSVPQSRVGGATITTAVSQSYVPSTLVPTAPIAPAVVPTNPLPIIDINLSTAATVNVIIPGYVSVPQGLVNVNVASVAAAANKTIQLAGGVLAASYTVTDQRPASFVLGLLNPIIQKIFKIVTITDTSIGAPVITSTAIVQVNQNGAYAVNSWAVQ</sequence>
<protein>
    <submittedName>
        <fullName evidence="1">Unannotated protein</fullName>
    </submittedName>
</protein>
<reference evidence="1" key="1">
    <citation type="submission" date="2020-05" db="EMBL/GenBank/DDBJ databases">
        <authorList>
            <person name="Chiriac C."/>
            <person name="Salcher M."/>
            <person name="Ghai R."/>
            <person name="Kavagutti S V."/>
        </authorList>
    </citation>
    <scope>NUCLEOTIDE SEQUENCE</scope>
</reference>
<dbReference type="EMBL" id="CAFBLP010000010">
    <property type="protein sequence ID" value="CAB4866808.1"/>
    <property type="molecule type" value="Genomic_DNA"/>
</dbReference>